<dbReference type="GO" id="GO:0042393">
    <property type="term" value="F:histone binding"/>
    <property type="evidence" value="ECO:0007669"/>
    <property type="project" value="TreeGrafter"/>
</dbReference>
<organism evidence="3">
    <name type="scientific">Tetraodon nigroviridis</name>
    <name type="common">Spotted green pufferfish</name>
    <name type="synonym">Chelonodon nigroviridis</name>
    <dbReference type="NCBI Taxonomy" id="99883"/>
    <lineage>
        <taxon>Eukaryota</taxon>
        <taxon>Metazoa</taxon>
        <taxon>Chordata</taxon>
        <taxon>Craniata</taxon>
        <taxon>Vertebrata</taxon>
        <taxon>Euteleostomi</taxon>
        <taxon>Actinopterygii</taxon>
        <taxon>Neopterygii</taxon>
        <taxon>Teleostei</taxon>
        <taxon>Neoteleostei</taxon>
        <taxon>Acanthomorphata</taxon>
        <taxon>Eupercaria</taxon>
        <taxon>Tetraodontiformes</taxon>
        <taxon>Tetradontoidea</taxon>
        <taxon>Tetraodontidae</taxon>
        <taxon>Tetraodon</taxon>
    </lineage>
</organism>
<dbReference type="Gene3D" id="3.40.50.300">
    <property type="entry name" value="P-loop containing nucleotide triphosphate hydrolases"/>
    <property type="match status" value="2"/>
</dbReference>
<dbReference type="GO" id="GO:0005634">
    <property type="term" value="C:nucleus"/>
    <property type="evidence" value="ECO:0007669"/>
    <property type="project" value="TreeGrafter"/>
</dbReference>
<name>Q4TJE5_TETNG</name>
<dbReference type="PANTHER" id="PTHR45623">
    <property type="entry name" value="CHROMODOMAIN-HELICASE-DNA-BINDING PROTEIN 3-RELATED-RELATED"/>
    <property type="match status" value="1"/>
</dbReference>
<evidence type="ECO:0000259" key="2">
    <source>
        <dbReference type="Pfam" id="PF00271"/>
    </source>
</evidence>
<dbReference type="GO" id="GO:0003677">
    <property type="term" value="F:DNA binding"/>
    <property type="evidence" value="ECO:0007669"/>
    <property type="project" value="TreeGrafter"/>
</dbReference>
<evidence type="ECO:0000256" key="1">
    <source>
        <dbReference type="ARBA" id="ARBA00023242"/>
    </source>
</evidence>
<keyword evidence="1" id="KW-0539">Nucleus</keyword>
<dbReference type="GO" id="GO:0140658">
    <property type="term" value="F:ATP-dependent chromatin remodeler activity"/>
    <property type="evidence" value="ECO:0007669"/>
    <property type="project" value="TreeGrafter"/>
</dbReference>
<comment type="caution">
    <text evidence="3">The sequence shown here is derived from an EMBL/GenBank/DDBJ whole genome shotgun (WGS) entry which is preliminary data.</text>
</comment>
<dbReference type="SUPFAM" id="SSF52540">
    <property type="entry name" value="P-loop containing nucleoside triphosphate hydrolases"/>
    <property type="match status" value="1"/>
</dbReference>
<dbReference type="GO" id="GO:0000785">
    <property type="term" value="C:chromatin"/>
    <property type="evidence" value="ECO:0007669"/>
    <property type="project" value="TreeGrafter"/>
</dbReference>
<dbReference type="GO" id="GO:0034728">
    <property type="term" value="P:nucleosome organization"/>
    <property type="evidence" value="ECO:0007669"/>
    <property type="project" value="TreeGrafter"/>
</dbReference>
<dbReference type="Pfam" id="PF00271">
    <property type="entry name" value="Helicase_C"/>
    <property type="match status" value="1"/>
</dbReference>
<dbReference type="GO" id="GO:0003682">
    <property type="term" value="F:chromatin binding"/>
    <property type="evidence" value="ECO:0007669"/>
    <property type="project" value="TreeGrafter"/>
</dbReference>
<dbReference type="PANTHER" id="PTHR45623:SF14">
    <property type="entry name" value="CHROMODOMAIN-HELICASE-DNA-BINDING PROTEIN 1"/>
    <property type="match status" value="1"/>
</dbReference>
<dbReference type="GO" id="GO:0016887">
    <property type="term" value="F:ATP hydrolysis activity"/>
    <property type="evidence" value="ECO:0007669"/>
    <property type="project" value="TreeGrafter"/>
</dbReference>
<reference evidence="3" key="1">
    <citation type="journal article" date="2004" name="Nature">
        <title>Genome duplication in the teleost fish Tetraodon nigroviridis reveals the early vertebrate proto-karyotype.</title>
        <authorList>
            <person name="Jaillon O."/>
            <person name="Aury J.-M."/>
            <person name="Brunet F."/>
            <person name="Petit J.-L."/>
            <person name="Stange-Thomann N."/>
            <person name="Mauceli E."/>
            <person name="Bouneau L."/>
            <person name="Fischer C."/>
            <person name="Ozouf-Costaz C."/>
            <person name="Bernot A."/>
            <person name="Nicaud S."/>
            <person name="Jaffe D."/>
            <person name="Fisher S."/>
            <person name="Lutfalla G."/>
            <person name="Dossat C."/>
            <person name="Segurens B."/>
            <person name="Dasilva C."/>
            <person name="Salanoubat M."/>
            <person name="Levy M."/>
            <person name="Boudet N."/>
            <person name="Castellano S."/>
            <person name="Anthouard V."/>
            <person name="Jubin C."/>
            <person name="Castelli V."/>
            <person name="Katinka M."/>
            <person name="Vacherie B."/>
            <person name="Biemont C."/>
            <person name="Skalli Z."/>
            <person name="Cattolico L."/>
            <person name="Poulain J."/>
            <person name="De Berardinis V."/>
            <person name="Cruaud C."/>
            <person name="Duprat S."/>
            <person name="Brottier P."/>
            <person name="Coutanceau J.-P."/>
            <person name="Gouzy J."/>
            <person name="Parra G."/>
            <person name="Lardier G."/>
            <person name="Chapple C."/>
            <person name="McKernan K.J."/>
            <person name="McEwan P."/>
            <person name="Bosak S."/>
            <person name="Kellis M."/>
            <person name="Volff J.-N."/>
            <person name="Guigo R."/>
            <person name="Zody M.C."/>
            <person name="Mesirov J."/>
            <person name="Lindblad-Toh K."/>
            <person name="Birren B."/>
            <person name="Nusbaum C."/>
            <person name="Kahn D."/>
            <person name="Robinson-Rechavi M."/>
            <person name="Laudet V."/>
            <person name="Schachter V."/>
            <person name="Quetier F."/>
            <person name="Saurin W."/>
            <person name="Scarpelli C."/>
            <person name="Wincker P."/>
            <person name="Lander E.S."/>
            <person name="Weissenbach J."/>
            <person name="Roest Crollius H."/>
        </authorList>
    </citation>
    <scope>NUCLEOTIDE SEQUENCE [LARGE SCALE GENOMIC DNA]</scope>
</reference>
<protein>
    <submittedName>
        <fullName evidence="3">(spotted green pufferfish) hypothetical protein</fullName>
    </submittedName>
</protein>
<dbReference type="OrthoDB" id="8935408at2759"/>
<accession>Q4TJE5</accession>
<reference evidence="3" key="2">
    <citation type="submission" date="2004-02" db="EMBL/GenBank/DDBJ databases">
        <authorList>
            <consortium name="Genoscope"/>
            <consortium name="Whitehead Institute Centre for Genome Research"/>
        </authorList>
    </citation>
    <scope>NUCLEOTIDE SEQUENCE</scope>
</reference>
<proteinExistence type="predicted"/>
<evidence type="ECO:0000313" key="3">
    <source>
        <dbReference type="EMBL" id="CAF86987.1"/>
    </source>
</evidence>
<feature type="domain" description="Helicase C-terminal" evidence="2">
    <location>
        <begin position="4"/>
        <end position="48"/>
    </location>
</feature>
<dbReference type="AlphaFoldDB" id="Q4TJE5"/>
<dbReference type="InterPro" id="IPR027417">
    <property type="entry name" value="P-loop_NTPase"/>
</dbReference>
<dbReference type="EMBL" id="CAAE01000040">
    <property type="protein sequence ID" value="CAF86987.1"/>
    <property type="molecule type" value="Genomic_DNA"/>
</dbReference>
<gene>
    <name evidence="3" type="ORF">GSTENG00000015001</name>
</gene>
<feature type="non-terminal residue" evidence="3">
    <location>
        <position position="91"/>
    </location>
</feature>
<feature type="non-terminal residue" evidence="3">
    <location>
        <position position="1"/>
    </location>
</feature>
<dbReference type="InterPro" id="IPR001650">
    <property type="entry name" value="Helicase_C-like"/>
</dbReference>
<dbReference type="KEGG" id="tng:GSTEN00000015G001"/>
<sequence length="91" mass="10133">DFCFLLSTRAGGLGINLASAHTVVIFERAKKKIVLDRLVIQRMDTTGRTVLDSSSRNTNSNPFNREELTAIFKFGAEELLKEAEGEESEPM</sequence>